<organism evidence="2 3">
    <name type="scientific">Corynebacterium casei UCMA 3821</name>
    <dbReference type="NCBI Taxonomy" id="1110505"/>
    <lineage>
        <taxon>Bacteria</taxon>
        <taxon>Bacillati</taxon>
        <taxon>Actinomycetota</taxon>
        <taxon>Actinomycetes</taxon>
        <taxon>Mycobacteriales</taxon>
        <taxon>Corynebacteriaceae</taxon>
        <taxon>Corynebacterium</taxon>
    </lineage>
</organism>
<protein>
    <submittedName>
        <fullName evidence="2">Uncharacterized protein</fullName>
    </submittedName>
</protein>
<proteinExistence type="predicted"/>
<reference evidence="2 3" key="1">
    <citation type="journal article" date="2012" name="J. Bacteriol.">
        <title>Genome Sequence of Corynebacterium casei UCMA 3821, Isolated from a Smear-Ripened Cheese.</title>
        <authorList>
            <person name="Monnet C."/>
            <person name="Loux V."/>
            <person name="Bento P."/>
            <person name="Gibrat J.F."/>
            <person name="Straub C."/>
            <person name="Bonnarme P."/>
            <person name="Landaud S."/>
            <person name="Irlinger F."/>
        </authorList>
    </citation>
    <scope>NUCLEOTIDE SEQUENCE [LARGE SCALE GENOMIC DNA]</scope>
    <source>
        <strain evidence="2 3">UCMA 3821</strain>
    </source>
</reference>
<feature type="region of interest" description="Disordered" evidence="1">
    <location>
        <begin position="1"/>
        <end position="28"/>
    </location>
</feature>
<accession>G7HV23</accession>
<evidence type="ECO:0000313" key="3">
    <source>
        <dbReference type="Proteomes" id="UP000004840"/>
    </source>
</evidence>
<dbReference type="AlphaFoldDB" id="G7HV23"/>
<comment type="caution">
    <text evidence="2">The sequence shown here is derived from an EMBL/GenBank/DDBJ whole genome shotgun (WGS) entry which is preliminary data.</text>
</comment>
<dbReference type="EMBL" id="CAFW01000013">
    <property type="protein sequence ID" value="CCE54038.1"/>
    <property type="molecule type" value="Genomic_DNA"/>
</dbReference>
<sequence>MVTRLKPFNDDGDCDQPDSKGSEVEANWPSGRVGIASIRIATQKNLGIDDKGQTKLTTANDI</sequence>
<name>G7HV23_9CORY</name>
<evidence type="ECO:0000256" key="1">
    <source>
        <dbReference type="SAM" id="MobiDB-lite"/>
    </source>
</evidence>
<gene>
    <name evidence="2" type="ORF">CCAS_02125</name>
</gene>
<evidence type="ECO:0000313" key="2">
    <source>
        <dbReference type="EMBL" id="CCE54038.1"/>
    </source>
</evidence>
<dbReference type="Proteomes" id="UP000004840">
    <property type="component" value="Unassembled WGS sequence"/>
</dbReference>